<dbReference type="AlphaFoldDB" id="A0A2X1X510"/>
<dbReference type="PANTHER" id="PTHR15892">
    <property type="entry name" value="MITOCHONDRIAL RIBOSOMAL PROTEIN L30"/>
    <property type="match status" value="1"/>
</dbReference>
<dbReference type="EMBL" id="UAUE01000030">
    <property type="protein sequence ID" value="SPZ02353.1"/>
    <property type="molecule type" value="Genomic_DNA"/>
</dbReference>
<comment type="similarity">
    <text evidence="1 5 6">Belongs to the universal ribosomal protein uL30 family.</text>
</comment>
<sequence length="61" mass="6836">MTMAKTIKITQTRSLIGRLPKHKATMAGLGLRRIGHTVEREDTPAVRGMINLVSYMVKVEE</sequence>
<dbReference type="InterPro" id="IPR016082">
    <property type="entry name" value="Ribosomal_uL30_ferredoxin-like"/>
</dbReference>
<dbReference type="FunFam" id="3.30.1390.20:FF:000001">
    <property type="entry name" value="50S ribosomal protein L30"/>
    <property type="match status" value="1"/>
</dbReference>
<dbReference type="PANTHER" id="PTHR15892:SF2">
    <property type="entry name" value="LARGE RIBOSOMAL SUBUNIT PROTEIN UL30M"/>
    <property type="match status" value="1"/>
</dbReference>
<dbReference type="PIRSF" id="PIRSF002211">
    <property type="entry name" value="Ribosomal_L30_bac-type"/>
    <property type="match status" value="1"/>
</dbReference>
<dbReference type="GO" id="GO:0022625">
    <property type="term" value="C:cytosolic large ribosomal subunit"/>
    <property type="evidence" value="ECO:0007669"/>
    <property type="project" value="TreeGrafter"/>
</dbReference>
<feature type="domain" description="Large ribosomal subunit protein uL30-like ferredoxin-like fold" evidence="7">
    <location>
        <begin position="7"/>
        <end position="57"/>
    </location>
</feature>
<proteinExistence type="inferred from homology"/>
<evidence type="ECO:0000259" key="7">
    <source>
        <dbReference type="Pfam" id="PF00327"/>
    </source>
</evidence>
<comment type="subunit">
    <text evidence="2 5">Part of the 50S ribosomal subunit.</text>
</comment>
<dbReference type="CDD" id="cd01658">
    <property type="entry name" value="Ribosomal_L30"/>
    <property type="match status" value="1"/>
</dbReference>
<reference evidence="8 9" key="1">
    <citation type="submission" date="2018-06" db="EMBL/GenBank/DDBJ databases">
        <authorList>
            <consortium name="Pathogen Informatics"/>
            <person name="Doyle S."/>
        </authorList>
    </citation>
    <scope>NUCLEOTIDE SEQUENCE [LARGE SCALE GENOMIC DNA]</scope>
    <source>
        <strain evidence="8 9">NCTC10975</strain>
    </source>
</reference>
<keyword evidence="4 5" id="KW-0687">Ribonucleoprotein</keyword>
<evidence type="ECO:0000256" key="4">
    <source>
        <dbReference type="ARBA" id="ARBA00023274"/>
    </source>
</evidence>
<evidence type="ECO:0000256" key="6">
    <source>
        <dbReference type="RuleBase" id="RU003734"/>
    </source>
</evidence>
<dbReference type="HAMAP" id="MF_01371_B">
    <property type="entry name" value="Ribosomal_uL30_B"/>
    <property type="match status" value="1"/>
</dbReference>
<dbReference type="NCBIfam" id="TIGR01308">
    <property type="entry name" value="rpmD_bact"/>
    <property type="match status" value="1"/>
</dbReference>
<dbReference type="Gene3D" id="3.30.1390.20">
    <property type="entry name" value="Ribosomal protein L30, ferredoxin-like fold domain"/>
    <property type="match status" value="1"/>
</dbReference>
<keyword evidence="3 5" id="KW-0689">Ribosomal protein</keyword>
<evidence type="ECO:0000256" key="3">
    <source>
        <dbReference type="ARBA" id="ARBA00022980"/>
    </source>
</evidence>
<dbReference type="SUPFAM" id="SSF55129">
    <property type="entry name" value="Ribosomal protein L30p/L7e"/>
    <property type="match status" value="1"/>
</dbReference>
<dbReference type="GO" id="GO:0006412">
    <property type="term" value="P:translation"/>
    <property type="evidence" value="ECO:0007669"/>
    <property type="project" value="UniProtKB-UniRule"/>
</dbReference>
<evidence type="ECO:0000256" key="5">
    <source>
        <dbReference type="HAMAP-Rule" id="MF_01371"/>
    </source>
</evidence>
<dbReference type="Proteomes" id="UP000251485">
    <property type="component" value="Unassembled WGS sequence"/>
</dbReference>
<accession>A0A2X1X510</accession>
<name>A0A2X1X510_PROMI</name>
<dbReference type="PROSITE" id="PS00634">
    <property type="entry name" value="RIBOSOMAL_L30"/>
    <property type="match status" value="1"/>
</dbReference>
<evidence type="ECO:0000313" key="9">
    <source>
        <dbReference type="Proteomes" id="UP000251485"/>
    </source>
</evidence>
<evidence type="ECO:0000313" key="8">
    <source>
        <dbReference type="EMBL" id="SPZ02353.1"/>
    </source>
</evidence>
<evidence type="ECO:0000256" key="1">
    <source>
        <dbReference type="ARBA" id="ARBA00007594"/>
    </source>
</evidence>
<organism evidence="8 9">
    <name type="scientific">Proteus mirabilis</name>
    <dbReference type="NCBI Taxonomy" id="584"/>
    <lineage>
        <taxon>Bacteria</taxon>
        <taxon>Pseudomonadati</taxon>
        <taxon>Pseudomonadota</taxon>
        <taxon>Gammaproteobacteria</taxon>
        <taxon>Enterobacterales</taxon>
        <taxon>Morganellaceae</taxon>
        <taxon>Proteus</taxon>
    </lineage>
</organism>
<evidence type="ECO:0000256" key="2">
    <source>
        <dbReference type="ARBA" id="ARBA00011838"/>
    </source>
</evidence>
<protein>
    <recommendedName>
        <fullName evidence="5">Large ribosomal subunit protein uL30</fullName>
    </recommendedName>
</protein>
<dbReference type="Pfam" id="PF00327">
    <property type="entry name" value="Ribosomal_L30"/>
    <property type="match status" value="1"/>
</dbReference>
<dbReference type="InterPro" id="IPR036919">
    <property type="entry name" value="Ribo_uL30_ferredoxin-like_sf"/>
</dbReference>
<dbReference type="InterPro" id="IPR005996">
    <property type="entry name" value="Ribosomal_uL30_bac-type"/>
</dbReference>
<dbReference type="GO" id="GO:0003735">
    <property type="term" value="F:structural constituent of ribosome"/>
    <property type="evidence" value="ECO:0007669"/>
    <property type="project" value="InterPro"/>
</dbReference>
<dbReference type="InterPro" id="IPR018038">
    <property type="entry name" value="Ribosomal_uL30_CS"/>
</dbReference>
<gene>
    <name evidence="5 8" type="primary">rpmD</name>
    <name evidence="8" type="ORF">NCTC10975_04461</name>
</gene>